<proteinExistence type="predicted"/>
<evidence type="ECO:0000313" key="1">
    <source>
        <dbReference type="EMBL" id="MFD1885542.1"/>
    </source>
</evidence>
<organism evidence="1 2">
    <name type="scientific">Paenibacillus wenxiniae</name>
    <dbReference type="NCBI Taxonomy" id="1636843"/>
    <lineage>
        <taxon>Bacteria</taxon>
        <taxon>Bacillati</taxon>
        <taxon>Bacillota</taxon>
        <taxon>Bacilli</taxon>
        <taxon>Bacillales</taxon>
        <taxon>Paenibacillaceae</taxon>
        <taxon>Paenibacillus</taxon>
    </lineage>
</organism>
<evidence type="ECO:0000313" key="2">
    <source>
        <dbReference type="Proteomes" id="UP001597233"/>
    </source>
</evidence>
<gene>
    <name evidence="1" type="ORF">ACFSC9_08375</name>
</gene>
<sequence length="190" mass="21681">MNMTSSSRSESPIQGWFLSGTPMHHYAIELDGTLVHTGRQSAHLYTVHPDQNQPVATTPHEQQFGTLMQQFQAQAYHNKRMRLSGFVKTRAVVESCGLWMRVDDRYENVLQFDNMHNRLLTGDCDWNHYAIVLDIPLESTTIAFGVMLIGQGDVWIDSLRFEEVGRDVPLTHLDPQADLPDAPQNLDFEQ</sequence>
<reference evidence="2" key="1">
    <citation type="journal article" date="2019" name="Int. J. Syst. Evol. Microbiol.">
        <title>The Global Catalogue of Microorganisms (GCM) 10K type strain sequencing project: providing services to taxonomists for standard genome sequencing and annotation.</title>
        <authorList>
            <consortium name="The Broad Institute Genomics Platform"/>
            <consortium name="The Broad Institute Genome Sequencing Center for Infectious Disease"/>
            <person name="Wu L."/>
            <person name="Ma J."/>
        </authorList>
    </citation>
    <scope>NUCLEOTIDE SEQUENCE [LARGE SCALE GENOMIC DNA]</scope>
    <source>
        <strain evidence="2">CCUG 54950</strain>
    </source>
</reference>
<name>A0ABW4RHC5_9BACL</name>
<keyword evidence="2" id="KW-1185">Reference proteome</keyword>
<accession>A0ABW4RHC5</accession>
<protein>
    <submittedName>
        <fullName evidence="1">Uncharacterized protein</fullName>
    </submittedName>
</protein>
<dbReference type="Proteomes" id="UP001597233">
    <property type="component" value="Unassembled WGS sequence"/>
</dbReference>
<comment type="caution">
    <text evidence="1">The sequence shown here is derived from an EMBL/GenBank/DDBJ whole genome shotgun (WGS) entry which is preliminary data.</text>
</comment>
<dbReference type="RefSeq" id="WP_347325867.1">
    <property type="nucleotide sequence ID" value="NZ_JBCGUH010000007.1"/>
</dbReference>
<dbReference type="Gene3D" id="2.60.120.260">
    <property type="entry name" value="Galactose-binding domain-like"/>
    <property type="match status" value="1"/>
</dbReference>
<dbReference type="EMBL" id="JBHUEH010000011">
    <property type="protein sequence ID" value="MFD1885542.1"/>
    <property type="molecule type" value="Genomic_DNA"/>
</dbReference>